<keyword evidence="1" id="KW-0145">Chemotaxis</keyword>
<dbReference type="STRING" id="398512.Bccel_3631"/>
<protein>
    <submittedName>
        <fullName evidence="4">CheC, phosphatase, inhibitor of MCP methylation</fullName>
    </submittedName>
</protein>
<proteinExistence type="predicted"/>
<dbReference type="InterPro" id="IPR050992">
    <property type="entry name" value="CheZ_family_phosphatases"/>
</dbReference>
<accession>A0A0L6JSG4</accession>
<keyword evidence="5" id="KW-1185">Reference proteome</keyword>
<dbReference type="OrthoDB" id="9812187at2"/>
<feature type="domain" description="CheC-like protein" evidence="3">
    <location>
        <begin position="110"/>
        <end position="145"/>
    </location>
</feature>
<dbReference type="GO" id="GO:0006935">
    <property type="term" value="P:chemotaxis"/>
    <property type="evidence" value="ECO:0007669"/>
    <property type="project" value="UniProtKB-KW"/>
</dbReference>
<dbReference type="SUPFAM" id="SSF103039">
    <property type="entry name" value="CheC-like"/>
    <property type="match status" value="1"/>
</dbReference>
<dbReference type="CDD" id="cd17909">
    <property type="entry name" value="CheC_ClassI"/>
    <property type="match status" value="1"/>
</dbReference>
<evidence type="ECO:0000256" key="1">
    <source>
        <dbReference type="ARBA" id="ARBA00022500"/>
    </source>
</evidence>
<sequence length="206" mass="22362">MTINFNELNNLQLDVLREVGNIGAGNAVSALAKMVNRKIDMSVPKVKILEFNEIPDMLNAPEEPVVGILLGMTGDITGHILFMLDKKSARLLVNMLFGFKESTSEEFDELEMSAIKELGNIMTGSYVAALSMLTNLKILCSVPNVAIDMAGAILSVPAIEFGMLGETVLYIASEFNEGDNKVIGDFFLIPDLGSYETLLKTLGVII</sequence>
<dbReference type="PATRIC" id="fig|398512.5.peg.3805"/>
<dbReference type="Proteomes" id="UP000036923">
    <property type="component" value="Unassembled WGS sequence"/>
</dbReference>
<comment type="caution">
    <text evidence="4">The sequence shown here is derived from an EMBL/GenBank/DDBJ whole genome shotgun (WGS) entry which is preliminary data.</text>
</comment>
<dbReference type="AlphaFoldDB" id="A0A0L6JSG4"/>
<dbReference type="PANTHER" id="PTHR43693">
    <property type="entry name" value="PROTEIN PHOSPHATASE CHEZ"/>
    <property type="match status" value="1"/>
</dbReference>
<keyword evidence="2" id="KW-0378">Hydrolase</keyword>
<dbReference type="EMBL" id="LGTC01000001">
    <property type="protein sequence ID" value="KNY28357.1"/>
    <property type="molecule type" value="Genomic_DNA"/>
</dbReference>
<dbReference type="eggNOG" id="COG1776">
    <property type="taxonomic scope" value="Bacteria"/>
</dbReference>
<evidence type="ECO:0000313" key="5">
    <source>
        <dbReference type="Proteomes" id="UP000036923"/>
    </source>
</evidence>
<dbReference type="Pfam" id="PF04509">
    <property type="entry name" value="CheC"/>
    <property type="match status" value="2"/>
</dbReference>
<dbReference type="Gene3D" id="3.40.1550.10">
    <property type="entry name" value="CheC-like"/>
    <property type="match status" value="1"/>
</dbReference>
<dbReference type="RefSeq" id="WP_036938620.1">
    <property type="nucleotide sequence ID" value="NZ_JQKC01000007.1"/>
</dbReference>
<evidence type="ECO:0000256" key="2">
    <source>
        <dbReference type="ARBA" id="ARBA00022801"/>
    </source>
</evidence>
<dbReference type="GO" id="GO:0016787">
    <property type="term" value="F:hydrolase activity"/>
    <property type="evidence" value="ECO:0007669"/>
    <property type="project" value="UniProtKB-KW"/>
</dbReference>
<reference evidence="5" key="1">
    <citation type="submission" date="2015-07" db="EMBL/GenBank/DDBJ databases">
        <title>Near-Complete Genome Sequence of the Cellulolytic Bacterium Bacteroides (Pseudobacteroides) cellulosolvens ATCC 35603.</title>
        <authorList>
            <person name="Dassa B."/>
            <person name="Utturkar S.M."/>
            <person name="Klingeman D.M."/>
            <person name="Hurt R.A."/>
            <person name="Keller M."/>
            <person name="Xu J."/>
            <person name="Reddy Y.H.K."/>
            <person name="Borovok I."/>
            <person name="Grinberg I.R."/>
            <person name="Lamed R."/>
            <person name="Zhivin O."/>
            <person name="Bayer E.A."/>
            <person name="Brown S.D."/>
        </authorList>
    </citation>
    <scope>NUCLEOTIDE SEQUENCE [LARGE SCALE GENOMIC DNA]</scope>
    <source>
        <strain evidence="5">DSM 2933</strain>
    </source>
</reference>
<dbReference type="InterPro" id="IPR007597">
    <property type="entry name" value="CheC"/>
</dbReference>
<dbReference type="InterPro" id="IPR028976">
    <property type="entry name" value="CheC-like_sf"/>
</dbReference>
<gene>
    <name evidence="4" type="ORF">Bccel_3631</name>
</gene>
<dbReference type="PANTHER" id="PTHR43693:SF1">
    <property type="entry name" value="PROTEIN PHOSPHATASE CHEZ"/>
    <property type="match status" value="1"/>
</dbReference>
<feature type="domain" description="CheC-like protein" evidence="3">
    <location>
        <begin position="12"/>
        <end position="48"/>
    </location>
</feature>
<name>A0A0L6JSG4_9FIRM</name>
<evidence type="ECO:0000313" key="4">
    <source>
        <dbReference type="EMBL" id="KNY28357.1"/>
    </source>
</evidence>
<organism evidence="4 5">
    <name type="scientific">Pseudobacteroides cellulosolvens ATCC 35603 = DSM 2933</name>
    <dbReference type="NCBI Taxonomy" id="398512"/>
    <lineage>
        <taxon>Bacteria</taxon>
        <taxon>Bacillati</taxon>
        <taxon>Bacillota</taxon>
        <taxon>Clostridia</taxon>
        <taxon>Eubacteriales</taxon>
        <taxon>Oscillospiraceae</taxon>
        <taxon>Pseudobacteroides</taxon>
    </lineage>
</organism>
<evidence type="ECO:0000259" key="3">
    <source>
        <dbReference type="Pfam" id="PF04509"/>
    </source>
</evidence>